<evidence type="ECO:0000313" key="2">
    <source>
        <dbReference type="Proteomes" id="UP000015105"/>
    </source>
</evidence>
<evidence type="ECO:0000313" key="1">
    <source>
        <dbReference type="EnsemblPlants" id="AET4Gv20467600.13"/>
    </source>
</evidence>
<organism evidence="1 2">
    <name type="scientific">Aegilops tauschii subsp. strangulata</name>
    <name type="common">Goatgrass</name>
    <dbReference type="NCBI Taxonomy" id="200361"/>
    <lineage>
        <taxon>Eukaryota</taxon>
        <taxon>Viridiplantae</taxon>
        <taxon>Streptophyta</taxon>
        <taxon>Embryophyta</taxon>
        <taxon>Tracheophyta</taxon>
        <taxon>Spermatophyta</taxon>
        <taxon>Magnoliopsida</taxon>
        <taxon>Liliopsida</taxon>
        <taxon>Poales</taxon>
        <taxon>Poaceae</taxon>
        <taxon>BOP clade</taxon>
        <taxon>Pooideae</taxon>
        <taxon>Triticodae</taxon>
        <taxon>Triticeae</taxon>
        <taxon>Triticinae</taxon>
        <taxon>Aegilops</taxon>
    </lineage>
</organism>
<accession>A0A453I753</accession>
<dbReference type="Proteomes" id="UP000015105">
    <property type="component" value="Chromosome 4D"/>
</dbReference>
<reference evidence="1" key="4">
    <citation type="submission" date="2019-03" db="UniProtKB">
        <authorList>
            <consortium name="EnsemblPlants"/>
        </authorList>
    </citation>
    <scope>IDENTIFICATION</scope>
</reference>
<dbReference type="AlphaFoldDB" id="A0A453I753"/>
<reference evidence="1" key="3">
    <citation type="journal article" date="2017" name="Nature">
        <title>Genome sequence of the progenitor of the wheat D genome Aegilops tauschii.</title>
        <authorList>
            <person name="Luo M.C."/>
            <person name="Gu Y.Q."/>
            <person name="Puiu D."/>
            <person name="Wang H."/>
            <person name="Twardziok S.O."/>
            <person name="Deal K.R."/>
            <person name="Huo N."/>
            <person name="Zhu T."/>
            <person name="Wang L."/>
            <person name="Wang Y."/>
            <person name="McGuire P.E."/>
            <person name="Liu S."/>
            <person name="Long H."/>
            <person name="Ramasamy R.K."/>
            <person name="Rodriguez J.C."/>
            <person name="Van S.L."/>
            <person name="Yuan L."/>
            <person name="Wang Z."/>
            <person name="Xia Z."/>
            <person name="Xiao L."/>
            <person name="Anderson O.D."/>
            <person name="Ouyang S."/>
            <person name="Liang Y."/>
            <person name="Zimin A.V."/>
            <person name="Pertea G."/>
            <person name="Qi P."/>
            <person name="Bennetzen J.L."/>
            <person name="Dai X."/>
            <person name="Dawson M.W."/>
            <person name="Muller H.G."/>
            <person name="Kugler K."/>
            <person name="Rivarola-Duarte L."/>
            <person name="Spannagl M."/>
            <person name="Mayer K.F.X."/>
            <person name="Lu F.H."/>
            <person name="Bevan M.W."/>
            <person name="Leroy P."/>
            <person name="Li P."/>
            <person name="You F.M."/>
            <person name="Sun Q."/>
            <person name="Liu Z."/>
            <person name="Lyons E."/>
            <person name="Wicker T."/>
            <person name="Salzberg S.L."/>
            <person name="Devos K.M."/>
            <person name="Dvorak J."/>
        </authorList>
    </citation>
    <scope>NUCLEOTIDE SEQUENCE [LARGE SCALE GENOMIC DNA]</scope>
    <source>
        <strain evidence="1">cv. AL8/78</strain>
    </source>
</reference>
<proteinExistence type="predicted"/>
<sequence>KQFYRSLSTQLKDVVWKCGGEVEDNGTAA</sequence>
<name>A0A453I753_AEGTS</name>
<reference evidence="1" key="5">
    <citation type="journal article" date="2021" name="G3 (Bethesda)">
        <title>Aegilops tauschii genome assembly Aet v5.0 features greater sequence contiguity and improved annotation.</title>
        <authorList>
            <person name="Wang L."/>
            <person name="Zhu T."/>
            <person name="Rodriguez J.C."/>
            <person name="Deal K.R."/>
            <person name="Dubcovsky J."/>
            <person name="McGuire P.E."/>
            <person name="Lux T."/>
            <person name="Spannagl M."/>
            <person name="Mayer K.F.X."/>
            <person name="Baldrich P."/>
            <person name="Meyers B.C."/>
            <person name="Huo N."/>
            <person name="Gu Y.Q."/>
            <person name="Zhou H."/>
            <person name="Devos K.M."/>
            <person name="Bennetzen J.L."/>
            <person name="Unver T."/>
            <person name="Budak H."/>
            <person name="Gulick P.J."/>
            <person name="Galiba G."/>
            <person name="Kalapos B."/>
            <person name="Nelson D.R."/>
            <person name="Li P."/>
            <person name="You F.M."/>
            <person name="Luo M.C."/>
            <person name="Dvorak J."/>
        </authorList>
    </citation>
    <scope>NUCLEOTIDE SEQUENCE [LARGE SCALE GENOMIC DNA]</scope>
    <source>
        <strain evidence="1">cv. AL8/78</strain>
    </source>
</reference>
<reference evidence="2" key="1">
    <citation type="journal article" date="2014" name="Science">
        <title>Ancient hybridizations among the ancestral genomes of bread wheat.</title>
        <authorList>
            <consortium name="International Wheat Genome Sequencing Consortium,"/>
            <person name="Marcussen T."/>
            <person name="Sandve S.R."/>
            <person name="Heier L."/>
            <person name="Spannagl M."/>
            <person name="Pfeifer M."/>
            <person name="Jakobsen K.S."/>
            <person name="Wulff B.B."/>
            <person name="Steuernagel B."/>
            <person name="Mayer K.F."/>
            <person name="Olsen O.A."/>
        </authorList>
    </citation>
    <scope>NUCLEOTIDE SEQUENCE [LARGE SCALE GENOMIC DNA]</scope>
    <source>
        <strain evidence="2">cv. AL8/78</strain>
    </source>
</reference>
<protein>
    <submittedName>
        <fullName evidence="1">Uncharacterized protein</fullName>
    </submittedName>
</protein>
<dbReference type="Gramene" id="AET4Gv20467600.13">
    <property type="protein sequence ID" value="AET4Gv20467600.13"/>
    <property type="gene ID" value="AET4Gv20467600"/>
</dbReference>
<reference evidence="2" key="2">
    <citation type="journal article" date="2017" name="Nat. Plants">
        <title>The Aegilops tauschii genome reveals multiple impacts of transposons.</title>
        <authorList>
            <person name="Zhao G."/>
            <person name="Zou C."/>
            <person name="Li K."/>
            <person name="Wang K."/>
            <person name="Li T."/>
            <person name="Gao L."/>
            <person name="Zhang X."/>
            <person name="Wang H."/>
            <person name="Yang Z."/>
            <person name="Liu X."/>
            <person name="Jiang W."/>
            <person name="Mao L."/>
            <person name="Kong X."/>
            <person name="Jiao Y."/>
            <person name="Jia J."/>
        </authorList>
    </citation>
    <scope>NUCLEOTIDE SEQUENCE [LARGE SCALE GENOMIC DNA]</scope>
    <source>
        <strain evidence="2">cv. AL8/78</strain>
    </source>
</reference>
<keyword evidence="2" id="KW-1185">Reference proteome</keyword>
<dbReference type="EnsemblPlants" id="AET4Gv20467600.13">
    <property type="protein sequence ID" value="AET4Gv20467600.13"/>
    <property type="gene ID" value="AET4Gv20467600"/>
</dbReference>